<sequence>MTPTPKPPAAPPPPTGGRRPPGTLYVRFRTAAGEPDGPGGPVDARQYEQLLALLGQFTPVVQALPPDAALADVRGALRYFDRDAAGIAALIRLRALAWHGVRCTIGIGNNPQLARIAAQDAPPGGIRAVPADPRSVAAFLDRRPASALYGVGPAAARALSAYGLDSVGRIAAAPPATLQRILGARAGRAVSERARGIDPTPVTPNAATRSIAAEHRFPHDELDPDRRRRALLSLADELGARLRADGRAARALTLTVRYADRSTTTRTRRLDAPTAHGPALTAAAYALHAALGLQRARVRTLALRAEDLCRAERAARQLTFDPTDDKAHRIEAAVDRARARFGAAVVRPAAVLGPAAPGPDRPPGP</sequence>
<dbReference type="PROSITE" id="PS50173">
    <property type="entry name" value="UMUC"/>
    <property type="match status" value="1"/>
</dbReference>
<comment type="caution">
    <text evidence="6">The sequence shown here is derived from an EMBL/GenBank/DDBJ whole genome shotgun (WGS) entry which is preliminary data.</text>
</comment>
<accession>A0A401QYB3</accession>
<dbReference type="Pfam" id="PF11799">
    <property type="entry name" value="IMS_C"/>
    <property type="match status" value="1"/>
</dbReference>
<organism evidence="6 7">
    <name type="scientific">Streptomyces noursei</name>
    <name type="common">Streptomyces albulus</name>
    <dbReference type="NCBI Taxonomy" id="1971"/>
    <lineage>
        <taxon>Bacteria</taxon>
        <taxon>Bacillati</taxon>
        <taxon>Actinomycetota</taxon>
        <taxon>Actinomycetes</taxon>
        <taxon>Kitasatosporales</taxon>
        <taxon>Streptomycetaceae</taxon>
        <taxon>Streptomyces</taxon>
    </lineage>
</organism>
<feature type="compositionally biased region" description="Pro residues" evidence="4">
    <location>
        <begin position="1"/>
        <end position="15"/>
    </location>
</feature>
<dbReference type="Gene3D" id="3.30.1490.100">
    <property type="entry name" value="DNA polymerase, Y-family, little finger domain"/>
    <property type="match status" value="1"/>
</dbReference>
<evidence type="ECO:0000256" key="1">
    <source>
        <dbReference type="ARBA" id="ARBA00010945"/>
    </source>
</evidence>
<comment type="function">
    <text evidence="3">Poorly processive, error-prone DNA polymerase involved in untargeted mutagenesis. Copies undamaged DNA at stalled replication forks, which arise in vivo from mismatched or misaligned primer ends. These misaligned primers can be extended by PolIV. Exhibits no 3'-5' exonuclease (proofreading) activity. May be involved in translesional synthesis, in conjunction with the beta clamp from PolIII.</text>
</comment>
<dbReference type="EMBL" id="BHXC01000006">
    <property type="protein sequence ID" value="GCB90363.1"/>
    <property type="molecule type" value="Genomic_DNA"/>
</dbReference>
<name>A0A401QYB3_STRNR</name>
<evidence type="ECO:0000256" key="3">
    <source>
        <dbReference type="ARBA" id="ARBA00025589"/>
    </source>
</evidence>
<evidence type="ECO:0000256" key="4">
    <source>
        <dbReference type="SAM" id="MobiDB-lite"/>
    </source>
</evidence>
<gene>
    <name evidence="6" type="ORF">SALB_03067</name>
</gene>
<feature type="domain" description="UmuC" evidence="5">
    <location>
        <begin position="48"/>
        <end position="152"/>
    </location>
</feature>
<dbReference type="GO" id="GO:0003684">
    <property type="term" value="F:damaged DNA binding"/>
    <property type="evidence" value="ECO:0007669"/>
    <property type="project" value="InterPro"/>
</dbReference>
<dbReference type="InterPro" id="IPR001126">
    <property type="entry name" value="UmuC"/>
</dbReference>
<dbReference type="AlphaFoldDB" id="A0A401QYB3"/>
<dbReference type="Pfam" id="PF00817">
    <property type="entry name" value="IMS"/>
    <property type="match status" value="1"/>
</dbReference>
<proteinExistence type="inferred from homology"/>
<dbReference type="InterPro" id="IPR043128">
    <property type="entry name" value="Rev_trsase/Diguanyl_cyclase"/>
</dbReference>
<comment type="similarity">
    <text evidence="1">Belongs to the DNA polymerase type-Y family.</text>
</comment>
<dbReference type="PANTHER" id="PTHR35369:SF2">
    <property type="entry name" value="BLR3025 PROTEIN"/>
    <property type="match status" value="1"/>
</dbReference>
<evidence type="ECO:0000256" key="2">
    <source>
        <dbReference type="ARBA" id="ARBA00022763"/>
    </source>
</evidence>
<dbReference type="PANTHER" id="PTHR35369">
    <property type="entry name" value="BLR3025 PROTEIN-RELATED"/>
    <property type="match status" value="1"/>
</dbReference>
<dbReference type="InterPro" id="IPR050356">
    <property type="entry name" value="SulA_CellDiv_inhibitor"/>
</dbReference>
<protein>
    <recommendedName>
        <fullName evidence="5">UmuC domain-containing protein</fullName>
    </recommendedName>
</protein>
<dbReference type="GO" id="GO:0006281">
    <property type="term" value="P:DNA repair"/>
    <property type="evidence" value="ECO:0007669"/>
    <property type="project" value="InterPro"/>
</dbReference>
<dbReference type="SUPFAM" id="SSF100879">
    <property type="entry name" value="Lesion bypass DNA polymerase (Y-family), little finger domain"/>
    <property type="match status" value="1"/>
</dbReference>
<dbReference type="InterPro" id="IPR017961">
    <property type="entry name" value="DNA_pol_Y-fam_little_finger"/>
</dbReference>
<dbReference type="Gene3D" id="1.10.150.20">
    <property type="entry name" value="5' to 3' exonuclease, C-terminal subdomain"/>
    <property type="match status" value="1"/>
</dbReference>
<dbReference type="Gene3D" id="3.30.70.270">
    <property type="match status" value="1"/>
</dbReference>
<reference evidence="6 7" key="1">
    <citation type="journal article" date="2019" name="Microbiol. Resour. Announc.">
        <title>Draft Genome Sequence of the Most Traditional epsilon-Poly-l-Lysine Producer, Streptomyces albulus NBRC14147.</title>
        <authorList>
            <person name="Yamanaka K."/>
            <person name="Hamano Y."/>
        </authorList>
    </citation>
    <scope>NUCLEOTIDE SEQUENCE [LARGE SCALE GENOMIC DNA]</scope>
    <source>
        <strain evidence="6 7">NBRC 14147</strain>
    </source>
</reference>
<dbReference type="InterPro" id="IPR043502">
    <property type="entry name" value="DNA/RNA_pol_sf"/>
</dbReference>
<dbReference type="InterPro" id="IPR036775">
    <property type="entry name" value="DNA_pol_Y-fam_lit_finger_sf"/>
</dbReference>
<evidence type="ECO:0000313" key="6">
    <source>
        <dbReference type="EMBL" id="GCB90363.1"/>
    </source>
</evidence>
<evidence type="ECO:0000313" key="7">
    <source>
        <dbReference type="Proteomes" id="UP000288351"/>
    </source>
</evidence>
<dbReference type="RefSeq" id="WP_016573206.1">
    <property type="nucleotide sequence ID" value="NZ_BHXC01000006.1"/>
</dbReference>
<keyword evidence="2" id="KW-0227">DNA damage</keyword>
<dbReference type="Proteomes" id="UP000288351">
    <property type="component" value="Unassembled WGS sequence"/>
</dbReference>
<dbReference type="SUPFAM" id="SSF56672">
    <property type="entry name" value="DNA/RNA polymerases"/>
    <property type="match status" value="1"/>
</dbReference>
<evidence type="ECO:0000259" key="5">
    <source>
        <dbReference type="PROSITE" id="PS50173"/>
    </source>
</evidence>
<feature type="region of interest" description="Disordered" evidence="4">
    <location>
        <begin position="1"/>
        <end position="23"/>
    </location>
</feature>